<dbReference type="AlphaFoldDB" id="A0A5J4PF14"/>
<protein>
    <submittedName>
        <fullName evidence="1">Uncharacterized protein</fullName>
    </submittedName>
</protein>
<dbReference type="Pfam" id="PF14281">
    <property type="entry name" value="PDDEXK_4"/>
    <property type="match status" value="1"/>
</dbReference>
<gene>
    <name evidence="1" type="ORF">EZS27_040301</name>
</gene>
<name>A0A5J4PF14_9ZZZZ</name>
<proteinExistence type="predicted"/>
<reference evidence="1" key="1">
    <citation type="submission" date="2019-03" db="EMBL/GenBank/DDBJ databases">
        <title>Single cell metagenomics reveals metabolic interactions within the superorganism composed of flagellate Streblomastix strix and complex community of Bacteroidetes bacteria on its surface.</title>
        <authorList>
            <person name="Treitli S.C."/>
            <person name="Kolisko M."/>
            <person name="Husnik F."/>
            <person name="Keeling P."/>
            <person name="Hampl V."/>
        </authorList>
    </citation>
    <scope>NUCLEOTIDE SEQUENCE</scope>
    <source>
        <strain evidence="1">STM</strain>
    </source>
</reference>
<organism evidence="1">
    <name type="scientific">termite gut metagenome</name>
    <dbReference type="NCBI Taxonomy" id="433724"/>
    <lineage>
        <taxon>unclassified sequences</taxon>
        <taxon>metagenomes</taxon>
        <taxon>organismal metagenomes</taxon>
    </lineage>
</organism>
<dbReference type="InterPro" id="IPR029470">
    <property type="entry name" value="PDDEXK_4"/>
</dbReference>
<feature type="non-terminal residue" evidence="1">
    <location>
        <position position="1"/>
    </location>
</feature>
<dbReference type="EMBL" id="SNRY01008754">
    <property type="protein sequence ID" value="KAA6308025.1"/>
    <property type="molecule type" value="Genomic_DNA"/>
</dbReference>
<feature type="non-terminal residue" evidence="1">
    <location>
        <position position="268"/>
    </location>
</feature>
<comment type="caution">
    <text evidence="1">The sequence shown here is derived from an EMBL/GenBank/DDBJ whole genome shotgun (WGS) entry which is preliminary data.</text>
</comment>
<sequence length="268" mass="31833">ERANENAHSRILEHLLKQNSDKGFEICQSFITYIAIRNESFSHIEIDTPEITAEGLRIDVLIQEQSKYAVIIENKIHWANDQSNQLARYIDKVRSLGYVDSQIYVIYLTRDGNKNVDPQSWQKSLESNNTEKSYEKAFKERFIPLSYRDDILPWLKNKVLPNCRLKDNFLRSTLEQYIDHLEGMFDLRINNMNNELQEFIKKELGMTQTPEQNYSIISNKVEEIGKMMNQLELLKQKTKIEVYWKQWIMQLQQDYPKHEIIDQIKGDP</sequence>
<accession>A0A5J4PF14</accession>
<evidence type="ECO:0000313" key="1">
    <source>
        <dbReference type="EMBL" id="KAA6308025.1"/>
    </source>
</evidence>